<evidence type="ECO:0000256" key="3">
    <source>
        <dbReference type="ARBA" id="ARBA00022296"/>
    </source>
</evidence>
<comment type="subcellular location">
    <subcellularLocation>
        <location evidence="1 6">Cytoplasm</location>
        <location evidence="1 6">Nucleoid</location>
    </subcellularLocation>
</comment>
<evidence type="ECO:0000256" key="5">
    <source>
        <dbReference type="ARBA" id="ARBA00023172"/>
    </source>
</evidence>
<comment type="caution">
    <text evidence="7">The sequence shown here is derived from an EMBL/GenBank/DDBJ whole genome shotgun (WGS) entry which is preliminary data.</text>
</comment>
<keyword evidence="8" id="KW-1185">Reference proteome</keyword>
<dbReference type="PANTHER" id="PTHR38103">
    <property type="entry name" value="RECOMBINATION-ASSOCIATED PROTEIN RDGC"/>
    <property type="match status" value="1"/>
</dbReference>
<dbReference type="HAMAP" id="MF_00194">
    <property type="entry name" value="RdgC"/>
    <property type="match status" value="1"/>
</dbReference>
<dbReference type="EMBL" id="SMFQ01000002">
    <property type="protein sequence ID" value="TCJ89002.1"/>
    <property type="molecule type" value="Genomic_DNA"/>
</dbReference>
<dbReference type="InterPro" id="IPR007476">
    <property type="entry name" value="RdgC"/>
</dbReference>
<gene>
    <name evidence="6" type="primary">rdgC</name>
    <name evidence="7" type="ORF">EV695_0863</name>
</gene>
<dbReference type="AlphaFoldDB" id="A0A4R1F8D3"/>
<reference evidence="7 8" key="1">
    <citation type="submission" date="2019-03" db="EMBL/GenBank/DDBJ databases">
        <title>Genomic Encyclopedia of Type Strains, Phase IV (KMG-IV): sequencing the most valuable type-strain genomes for metagenomic binning, comparative biology and taxonomic classification.</title>
        <authorList>
            <person name="Goeker M."/>
        </authorList>
    </citation>
    <scope>NUCLEOTIDE SEQUENCE [LARGE SCALE GENOMIC DNA]</scope>
    <source>
        <strain evidence="7 8">DSM 24830</strain>
    </source>
</reference>
<proteinExistence type="inferred from homology"/>
<name>A0A4R1F8D3_9GAMM</name>
<comment type="function">
    <text evidence="6">May be involved in recombination.</text>
</comment>
<evidence type="ECO:0000256" key="1">
    <source>
        <dbReference type="ARBA" id="ARBA00004453"/>
    </source>
</evidence>
<dbReference type="OrthoDB" id="5290530at2"/>
<evidence type="ECO:0000313" key="7">
    <source>
        <dbReference type="EMBL" id="TCJ89002.1"/>
    </source>
</evidence>
<dbReference type="Proteomes" id="UP000294887">
    <property type="component" value="Unassembled WGS sequence"/>
</dbReference>
<keyword evidence="5 6" id="KW-0233">DNA recombination</keyword>
<organism evidence="7 8">
    <name type="scientific">Cocleimonas flava</name>
    <dbReference type="NCBI Taxonomy" id="634765"/>
    <lineage>
        <taxon>Bacteria</taxon>
        <taxon>Pseudomonadati</taxon>
        <taxon>Pseudomonadota</taxon>
        <taxon>Gammaproteobacteria</taxon>
        <taxon>Thiotrichales</taxon>
        <taxon>Thiotrichaceae</taxon>
        <taxon>Cocleimonas</taxon>
    </lineage>
</organism>
<dbReference type="GO" id="GO:0003690">
    <property type="term" value="F:double-stranded DNA binding"/>
    <property type="evidence" value="ECO:0007669"/>
    <property type="project" value="TreeGrafter"/>
</dbReference>
<sequence length="297" mass="33942">MWFKNLYLYNFEKEFPLDAEQLHEELAKKPFVPCSATQRESAGWIPPLGKNATSFTHGSNGYILLSMARQERILPASVIKETLDEKVEAIELKENRKVSSREKKDLREDIEHELLPRAFKRTQKMDAWIDPKNGWLIINTPSGPRAEAFTKLLRSTLGTLPVTLPESETSPAVAMTEWLSSSKTPEPFDLGFECELKNQGDDKGSATFKQHDLTLDEVQKSLEAGKYAAKLALEWDEKISFVLSEDLQIKKLKFLDVLEEELNDNDPESHEEHMDIQFSLMTGEVSLMLKDLMRVLN</sequence>
<dbReference type="GO" id="GO:0043590">
    <property type="term" value="C:bacterial nucleoid"/>
    <property type="evidence" value="ECO:0007669"/>
    <property type="project" value="TreeGrafter"/>
</dbReference>
<dbReference type="PANTHER" id="PTHR38103:SF1">
    <property type="entry name" value="RECOMBINATION-ASSOCIATED PROTEIN RDGC"/>
    <property type="match status" value="1"/>
</dbReference>
<evidence type="ECO:0000256" key="4">
    <source>
        <dbReference type="ARBA" id="ARBA00022490"/>
    </source>
</evidence>
<evidence type="ECO:0000256" key="6">
    <source>
        <dbReference type="HAMAP-Rule" id="MF_00194"/>
    </source>
</evidence>
<accession>A0A4R1F8D3</accession>
<dbReference type="RefSeq" id="WP_131904662.1">
    <property type="nucleotide sequence ID" value="NZ_BAAAFU010000008.1"/>
</dbReference>
<protein>
    <recommendedName>
        <fullName evidence="3 6">Recombination-associated protein RdgC</fullName>
    </recommendedName>
</protein>
<keyword evidence="4 6" id="KW-0963">Cytoplasm</keyword>
<comment type="similarity">
    <text evidence="2 6">Belongs to the RdgC family.</text>
</comment>
<dbReference type="GO" id="GO:0000018">
    <property type="term" value="P:regulation of DNA recombination"/>
    <property type="evidence" value="ECO:0007669"/>
    <property type="project" value="TreeGrafter"/>
</dbReference>
<evidence type="ECO:0000313" key="8">
    <source>
        <dbReference type="Proteomes" id="UP000294887"/>
    </source>
</evidence>
<dbReference type="GO" id="GO:0005737">
    <property type="term" value="C:cytoplasm"/>
    <property type="evidence" value="ECO:0007669"/>
    <property type="project" value="UniProtKB-UniRule"/>
</dbReference>
<dbReference type="GO" id="GO:0006310">
    <property type="term" value="P:DNA recombination"/>
    <property type="evidence" value="ECO:0007669"/>
    <property type="project" value="UniProtKB-UniRule"/>
</dbReference>
<dbReference type="Pfam" id="PF04381">
    <property type="entry name" value="RdgC"/>
    <property type="match status" value="1"/>
</dbReference>
<dbReference type="NCBIfam" id="NF001464">
    <property type="entry name" value="PRK00321.1-5"/>
    <property type="match status" value="1"/>
</dbReference>
<evidence type="ECO:0000256" key="2">
    <source>
        <dbReference type="ARBA" id="ARBA00008657"/>
    </source>
</evidence>